<comment type="caution">
    <text evidence="3">The sequence shown here is derived from an EMBL/GenBank/DDBJ whole genome shotgun (WGS) entry which is preliminary data.</text>
</comment>
<evidence type="ECO:0000259" key="2">
    <source>
        <dbReference type="Pfam" id="PF13546"/>
    </source>
</evidence>
<sequence length="397" mass="45221">MEKRLSGWKRELLRAHGPIAELFARSEPRARSLAYLQGLLSGCERKNSWQLSEWMGEAAPYAIQHLLGRARWDADQARDRVRSYALEELHSADGVLIVDETGFLKKGTHSAGVKRQYSGTAGRIENSQVGVFLCYGSDKGAALVDRELYIPQEWIADRERRSEAGIPETVEFATKPELARRMIGRALDSGAMVAWVAADEVYGHDSKLRRFLEERQMAYVLAVASDQRLWQSDFMQHRVDSIARSLPASRWKRLSAGFGSKGERLYDWAFMPLSKQDGWARALLVRRSIEEKPECAYYLCYAPTEKATLETLVQVAGQRWLIEQSFETAKGECGLDHYEVRHWQGWYRHITLSMLAHAVLSVLRARGEKNSRRPSAAQRTRTTPSAHRVAMARVARR</sequence>
<dbReference type="AlphaFoldDB" id="E6PZ02"/>
<feature type="domain" description="Transposase IS701-like DDE" evidence="2">
    <location>
        <begin position="21"/>
        <end position="232"/>
    </location>
</feature>
<dbReference type="InterPro" id="IPR012337">
    <property type="entry name" value="RNaseH-like_sf"/>
</dbReference>
<evidence type="ECO:0000313" key="3">
    <source>
        <dbReference type="EMBL" id="CBI00161.1"/>
    </source>
</evidence>
<dbReference type="SUPFAM" id="SSF53098">
    <property type="entry name" value="Ribonuclease H-like"/>
    <property type="match status" value="1"/>
</dbReference>
<dbReference type="PANTHER" id="PTHR33627">
    <property type="entry name" value="TRANSPOSASE"/>
    <property type="match status" value="1"/>
</dbReference>
<protein>
    <submittedName>
        <fullName evidence="3">Transposase of ISCARN75, IS701 family</fullName>
    </submittedName>
</protein>
<gene>
    <name evidence="3" type="ORF">CARN3_1156</name>
    <name evidence="4" type="ORF">CARN6_1122</name>
    <name evidence="5" type="ORF">CARN6_2000</name>
</gene>
<dbReference type="EMBL" id="CABN01000098">
    <property type="protein sequence ID" value="CBI00161.1"/>
    <property type="molecule type" value="Genomic_DNA"/>
</dbReference>
<feature type="compositionally biased region" description="Low complexity" evidence="1">
    <location>
        <begin position="386"/>
        <end position="397"/>
    </location>
</feature>
<dbReference type="Pfam" id="PF13546">
    <property type="entry name" value="DDE_5"/>
    <property type="match status" value="1"/>
</dbReference>
<reference evidence="3" key="1">
    <citation type="submission" date="2009-10" db="EMBL/GenBank/DDBJ databases">
        <title>Diversity of trophic interactions inside an arsenic-rich microbial ecosystem.</title>
        <authorList>
            <person name="Bertin P.N."/>
            <person name="Heinrich-Salmeron A."/>
            <person name="Pelletier E."/>
            <person name="Goulhen-Chollet F."/>
            <person name="Arsene-Ploetze F."/>
            <person name="Gallien S."/>
            <person name="Calteau A."/>
            <person name="Vallenet D."/>
            <person name="Casiot C."/>
            <person name="Chane-Woon-Ming B."/>
            <person name="Giloteaux L."/>
            <person name="Barakat M."/>
            <person name="Bonnefoy V."/>
            <person name="Bruneel O."/>
            <person name="Chandler M."/>
            <person name="Cleiss J."/>
            <person name="Duran R."/>
            <person name="Elbaz-Poulichet F."/>
            <person name="Fonknechten N."/>
            <person name="Lauga B."/>
            <person name="Mornico D."/>
            <person name="Ortet P."/>
            <person name="Schaeffer C."/>
            <person name="Siguier P."/>
            <person name="Alexander Thil Smith A."/>
            <person name="Van Dorsselaer A."/>
            <person name="Weissenbach J."/>
            <person name="Medigue C."/>
            <person name="Le Paslier D."/>
        </authorList>
    </citation>
    <scope>NUCLEOTIDE SEQUENCE</scope>
</reference>
<name>E6PZ02_9ZZZZ</name>
<dbReference type="EMBL" id="CABQ01000232">
    <property type="protein sequence ID" value="CBI08526.1"/>
    <property type="molecule type" value="Genomic_DNA"/>
</dbReference>
<evidence type="ECO:0000313" key="4">
    <source>
        <dbReference type="EMBL" id="CBI07743.1"/>
    </source>
</evidence>
<dbReference type="InterPro" id="IPR038721">
    <property type="entry name" value="IS701-like_DDE_dom"/>
</dbReference>
<dbReference type="InterPro" id="IPR039365">
    <property type="entry name" value="IS701-like"/>
</dbReference>
<evidence type="ECO:0000256" key="1">
    <source>
        <dbReference type="SAM" id="MobiDB-lite"/>
    </source>
</evidence>
<dbReference type="PANTHER" id="PTHR33627:SF1">
    <property type="entry name" value="TRANSPOSASE"/>
    <property type="match status" value="1"/>
</dbReference>
<feature type="region of interest" description="Disordered" evidence="1">
    <location>
        <begin position="369"/>
        <end position="397"/>
    </location>
</feature>
<dbReference type="EMBL" id="CABQ01000132">
    <property type="protein sequence ID" value="CBI07743.1"/>
    <property type="molecule type" value="Genomic_DNA"/>
</dbReference>
<organism evidence="3">
    <name type="scientific">mine drainage metagenome</name>
    <dbReference type="NCBI Taxonomy" id="410659"/>
    <lineage>
        <taxon>unclassified sequences</taxon>
        <taxon>metagenomes</taxon>
        <taxon>ecological metagenomes</taxon>
    </lineage>
</organism>
<dbReference type="NCBIfam" id="NF033540">
    <property type="entry name" value="transpos_IS701"/>
    <property type="match status" value="1"/>
</dbReference>
<proteinExistence type="predicted"/>
<accession>E6PZ02</accession>
<evidence type="ECO:0000313" key="5">
    <source>
        <dbReference type="EMBL" id="CBI08526.1"/>
    </source>
</evidence>